<keyword evidence="1" id="KW-0812">Transmembrane</keyword>
<proteinExistence type="predicted"/>
<keyword evidence="1" id="KW-1133">Transmembrane helix</keyword>
<dbReference type="Pfam" id="PF18159">
    <property type="entry name" value="S_4TM"/>
    <property type="match status" value="1"/>
</dbReference>
<feature type="transmembrane region" description="Helical" evidence="1">
    <location>
        <begin position="141"/>
        <end position="162"/>
    </location>
</feature>
<sequence length="276" mass="30817">MSVSHARVRRLNALRMAAAMAMAALGLLASFTGSLPWVSVLGALWALAYSAGASFWADGELRRAALLQEMFDVRLFLIPWNRVIAGDEVPAHEVSRLNRRFRGDDGPLRDYYEIPDLPRPFDVLGCQHQNLGWGARVRRRYATTVAGATAGWAAMGLLVGVAADLGLTELVLRWYLPSLGVLLLGIDTQRGQRMIADERERVLRLVHEHLARTSGRAGPARTRDLLTLARQVQDAVYRTRVAQSRVPNWFFSRFRARDRQDFLESMRELAAALPGA</sequence>
<keyword evidence="1" id="KW-0472">Membrane</keyword>
<name>A0A7K1KW94_9ACTN</name>
<feature type="transmembrane region" description="Helical" evidence="1">
    <location>
        <begin position="37"/>
        <end position="57"/>
    </location>
</feature>
<accession>A0A7K1KW94</accession>
<comment type="caution">
    <text evidence="2">The sequence shown here is derived from an EMBL/GenBank/DDBJ whole genome shotgun (WGS) entry which is preliminary data.</text>
</comment>
<dbReference type="InterPro" id="IPR049920">
    <property type="entry name" value="IK1_05631-like"/>
</dbReference>
<protein>
    <submittedName>
        <fullName evidence="2">Transposase</fullName>
    </submittedName>
</protein>
<dbReference type="Proteomes" id="UP000432015">
    <property type="component" value="Unassembled WGS sequence"/>
</dbReference>
<evidence type="ECO:0000256" key="1">
    <source>
        <dbReference type="SAM" id="Phobius"/>
    </source>
</evidence>
<feature type="transmembrane region" description="Helical" evidence="1">
    <location>
        <begin position="12"/>
        <end position="31"/>
    </location>
</feature>
<dbReference type="EMBL" id="WOFH01000002">
    <property type="protein sequence ID" value="MUN36472.1"/>
    <property type="molecule type" value="Genomic_DNA"/>
</dbReference>
<evidence type="ECO:0000313" key="3">
    <source>
        <dbReference type="Proteomes" id="UP000432015"/>
    </source>
</evidence>
<reference evidence="2 3" key="1">
    <citation type="submission" date="2019-11" db="EMBL/GenBank/DDBJ databases">
        <authorList>
            <person name="Cao P."/>
        </authorList>
    </citation>
    <scope>NUCLEOTIDE SEQUENCE [LARGE SCALE GENOMIC DNA]</scope>
    <source>
        <strain evidence="2 3">NEAU-AAG5</strain>
    </source>
</reference>
<keyword evidence="3" id="KW-1185">Reference proteome</keyword>
<gene>
    <name evidence="2" type="ORF">GNZ18_07645</name>
</gene>
<organism evidence="2 3">
    <name type="scientific">Actinomadura litoris</name>
    <dbReference type="NCBI Taxonomy" id="2678616"/>
    <lineage>
        <taxon>Bacteria</taxon>
        <taxon>Bacillati</taxon>
        <taxon>Actinomycetota</taxon>
        <taxon>Actinomycetes</taxon>
        <taxon>Streptosporangiales</taxon>
        <taxon>Thermomonosporaceae</taxon>
        <taxon>Actinomadura</taxon>
    </lineage>
</organism>
<dbReference type="AlphaFoldDB" id="A0A7K1KW94"/>
<evidence type="ECO:0000313" key="2">
    <source>
        <dbReference type="EMBL" id="MUN36472.1"/>
    </source>
</evidence>